<dbReference type="InterPro" id="IPR015422">
    <property type="entry name" value="PyrdxlP-dep_Trfase_small"/>
</dbReference>
<dbReference type="Gene3D" id="3.90.1150.10">
    <property type="entry name" value="Aspartate Aminotransferase, domain 1"/>
    <property type="match status" value="1"/>
</dbReference>
<dbReference type="InterPro" id="IPR050103">
    <property type="entry name" value="Class-III_PLP-dep_AT"/>
</dbReference>
<evidence type="ECO:0000313" key="10">
    <source>
        <dbReference type="EMBL" id="CAB4875500.1"/>
    </source>
</evidence>
<comment type="cofactor">
    <cofactor evidence="1">
        <name>pyridoxal 5'-phosphate</name>
        <dbReference type="ChEBI" id="CHEBI:597326"/>
    </cofactor>
</comment>
<dbReference type="CDD" id="cd00610">
    <property type="entry name" value="OAT_like"/>
    <property type="match status" value="1"/>
</dbReference>
<dbReference type="Gene3D" id="3.40.640.10">
    <property type="entry name" value="Type I PLP-dependent aspartate aminotransferase-like (Major domain)"/>
    <property type="match status" value="1"/>
</dbReference>
<dbReference type="EMBL" id="CAFBLJ010000068">
    <property type="protein sequence ID" value="CAB4875500.1"/>
    <property type="molecule type" value="Genomic_DNA"/>
</dbReference>
<dbReference type="InterPro" id="IPR015424">
    <property type="entry name" value="PyrdxlP-dep_Trfase"/>
</dbReference>
<dbReference type="GO" id="GO:0042802">
    <property type="term" value="F:identical protein binding"/>
    <property type="evidence" value="ECO:0007669"/>
    <property type="project" value="TreeGrafter"/>
</dbReference>
<dbReference type="GO" id="GO:0006526">
    <property type="term" value="P:L-arginine biosynthetic process"/>
    <property type="evidence" value="ECO:0007669"/>
    <property type="project" value="UniProtKB-ARBA"/>
</dbReference>
<evidence type="ECO:0000256" key="5">
    <source>
        <dbReference type="ARBA" id="ARBA00022679"/>
    </source>
</evidence>
<sequence>MSGHTFATAPNQYCPFMPVFGAPAVMFEKGLGTELWDSNGKRYLDFLSGIAVVSLGHSNPVVAAAISQQLSTLLHVSNFFANPVATQAAMAINELMFEASGAHGQVFLCNSGAEANEAALKLARRFGGRGRHVVVSAFGSFHGRTLAALAATGQPTKQEPFHPMPDGFRHVPFGDLQALKDSIDPSVSAILIETVQGEGGVIPASREYLQGIRQLCDERGMLLMVDEVQTGFARTGKWFGFQHADIVPDVVTMAKALGNGFPVGACWAKSEVAAVFQPGDHGSTYSGTAIAGAAITAVIGEMRRINAPVLAHDKGEYLAEQLTKVASVVDVRGQGLLRAVELGPKRDAKAVYLELLNRGVVTNAVNATSLRLAPPITVSIAEMDEVIAAIAQVLAEGVGVIA</sequence>
<dbReference type="PROSITE" id="PS00600">
    <property type="entry name" value="AA_TRANSFER_CLASS_3"/>
    <property type="match status" value="1"/>
</dbReference>
<keyword evidence="3" id="KW-0032">Aminotransferase</keyword>
<dbReference type="AlphaFoldDB" id="A0A6J7GFB4"/>
<keyword evidence="5" id="KW-0808">Transferase</keyword>
<dbReference type="EMBL" id="CAEZYH010000077">
    <property type="protein sequence ID" value="CAB4726937.1"/>
    <property type="molecule type" value="Genomic_DNA"/>
</dbReference>
<dbReference type="InterPro" id="IPR004636">
    <property type="entry name" value="AcOrn/SuccOrn_fam"/>
</dbReference>
<dbReference type="FunFam" id="3.40.640.10:FF:000004">
    <property type="entry name" value="Acetylornithine aminotransferase"/>
    <property type="match status" value="1"/>
</dbReference>
<dbReference type="NCBIfam" id="TIGR00707">
    <property type="entry name" value="argD"/>
    <property type="match status" value="1"/>
</dbReference>
<evidence type="ECO:0000256" key="2">
    <source>
        <dbReference type="ARBA" id="ARBA00004173"/>
    </source>
</evidence>
<dbReference type="Pfam" id="PF00202">
    <property type="entry name" value="Aminotran_3"/>
    <property type="match status" value="1"/>
</dbReference>
<organism evidence="11">
    <name type="scientific">freshwater metagenome</name>
    <dbReference type="NCBI Taxonomy" id="449393"/>
    <lineage>
        <taxon>unclassified sequences</taxon>
        <taxon>metagenomes</taxon>
        <taxon>ecological metagenomes</taxon>
    </lineage>
</organism>
<accession>A0A6J7GFB4</accession>
<dbReference type="GO" id="GO:0030170">
    <property type="term" value="F:pyridoxal phosphate binding"/>
    <property type="evidence" value="ECO:0007669"/>
    <property type="project" value="InterPro"/>
</dbReference>
<evidence type="ECO:0000256" key="4">
    <source>
        <dbReference type="ARBA" id="ARBA00022605"/>
    </source>
</evidence>
<dbReference type="GO" id="GO:0008483">
    <property type="term" value="F:transaminase activity"/>
    <property type="evidence" value="ECO:0007669"/>
    <property type="project" value="UniProtKB-KW"/>
</dbReference>
<evidence type="ECO:0000256" key="6">
    <source>
        <dbReference type="ARBA" id="ARBA00022898"/>
    </source>
</evidence>
<dbReference type="GO" id="GO:0005739">
    <property type="term" value="C:mitochondrion"/>
    <property type="evidence" value="ECO:0007669"/>
    <property type="project" value="UniProtKB-SubCell"/>
</dbReference>
<dbReference type="PANTHER" id="PTHR11986">
    <property type="entry name" value="AMINOTRANSFERASE CLASS III"/>
    <property type="match status" value="1"/>
</dbReference>
<comment type="subcellular location">
    <subcellularLocation>
        <location evidence="2">Mitochondrion</location>
    </subcellularLocation>
</comment>
<keyword evidence="6" id="KW-0663">Pyridoxal phosphate</keyword>
<comment type="pathway">
    <text evidence="7">Amino-acid biosynthesis.</text>
</comment>
<reference evidence="11" key="1">
    <citation type="submission" date="2020-05" db="EMBL/GenBank/DDBJ databases">
        <authorList>
            <person name="Chiriac C."/>
            <person name="Salcher M."/>
            <person name="Ghai R."/>
            <person name="Kavagutti S V."/>
        </authorList>
    </citation>
    <scope>NUCLEOTIDE SEQUENCE</scope>
</reference>
<evidence type="ECO:0000256" key="3">
    <source>
        <dbReference type="ARBA" id="ARBA00022576"/>
    </source>
</evidence>
<dbReference type="EMBL" id="CAFBMF010000064">
    <property type="protein sequence ID" value="CAB4903160.1"/>
    <property type="molecule type" value="Genomic_DNA"/>
</dbReference>
<dbReference type="SUPFAM" id="SSF53383">
    <property type="entry name" value="PLP-dependent transferases"/>
    <property type="match status" value="1"/>
</dbReference>
<keyword evidence="4" id="KW-0028">Amino-acid biosynthesis</keyword>
<dbReference type="PIRSF" id="PIRSF000521">
    <property type="entry name" value="Transaminase_4ab_Lys_Orn"/>
    <property type="match status" value="1"/>
</dbReference>
<evidence type="ECO:0000313" key="8">
    <source>
        <dbReference type="EMBL" id="CAB4726937.1"/>
    </source>
</evidence>
<dbReference type="InterPro" id="IPR015421">
    <property type="entry name" value="PyrdxlP-dep_Trfase_major"/>
</dbReference>
<dbReference type="EMBL" id="CAEZZP010000186">
    <property type="protein sequence ID" value="CAB4788465.1"/>
    <property type="molecule type" value="Genomic_DNA"/>
</dbReference>
<dbReference type="InterPro" id="IPR005814">
    <property type="entry name" value="Aminotrans_3"/>
</dbReference>
<dbReference type="PANTHER" id="PTHR11986:SF79">
    <property type="entry name" value="ACETYLORNITHINE AMINOTRANSFERASE, MITOCHONDRIAL"/>
    <property type="match status" value="1"/>
</dbReference>
<protein>
    <submittedName>
        <fullName evidence="11">Unannotated protein</fullName>
    </submittedName>
</protein>
<gene>
    <name evidence="8" type="ORF">UFOPK2658_01453</name>
    <name evidence="9" type="ORF">UFOPK2880_01862</name>
    <name evidence="10" type="ORF">UFOPK3304_01247</name>
    <name evidence="11" type="ORF">UFOPK3494_01046</name>
</gene>
<evidence type="ECO:0000256" key="1">
    <source>
        <dbReference type="ARBA" id="ARBA00001933"/>
    </source>
</evidence>
<proteinExistence type="predicted"/>
<evidence type="ECO:0000256" key="7">
    <source>
        <dbReference type="ARBA" id="ARBA00029440"/>
    </source>
</evidence>
<evidence type="ECO:0000313" key="11">
    <source>
        <dbReference type="EMBL" id="CAB4903160.1"/>
    </source>
</evidence>
<name>A0A6J7GFB4_9ZZZZ</name>
<evidence type="ECO:0000313" key="9">
    <source>
        <dbReference type="EMBL" id="CAB4788465.1"/>
    </source>
</evidence>
<dbReference type="InterPro" id="IPR049704">
    <property type="entry name" value="Aminotrans_3_PPA_site"/>
</dbReference>